<dbReference type="InterPro" id="IPR027417">
    <property type="entry name" value="P-loop_NTPase"/>
</dbReference>
<evidence type="ECO:0008006" key="3">
    <source>
        <dbReference type="Google" id="ProtNLM"/>
    </source>
</evidence>
<comment type="caution">
    <text evidence="1">The sequence shown here is derived from an EMBL/GenBank/DDBJ whole genome shotgun (WGS) entry which is preliminary data.</text>
</comment>
<dbReference type="Gene3D" id="3.40.50.1000">
    <property type="entry name" value="HAD superfamily/HAD-like"/>
    <property type="match status" value="1"/>
</dbReference>
<proteinExistence type="predicted"/>
<evidence type="ECO:0000313" key="1">
    <source>
        <dbReference type="EMBL" id="KPI38417.1"/>
    </source>
</evidence>
<organism evidence="1 2">
    <name type="scientific">Cyphellophora attinorum</name>
    <dbReference type="NCBI Taxonomy" id="1664694"/>
    <lineage>
        <taxon>Eukaryota</taxon>
        <taxon>Fungi</taxon>
        <taxon>Dikarya</taxon>
        <taxon>Ascomycota</taxon>
        <taxon>Pezizomycotina</taxon>
        <taxon>Eurotiomycetes</taxon>
        <taxon>Chaetothyriomycetidae</taxon>
        <taxon>Chaetothyriales</taxon>
        <taxon>Cyphellophoraceae</taxon>
        <taxon>Cyphellophora</taxon>
    </lineage>
</organism>
<dbReference type="GO" id="GO:0005737">
    <property type="term" value="C:cytoplasm"/>
    <property type="evidence" value="ECO:0007669"/>
    <property type="project" value="TreeGrafter"/>
</dbReference>
<sequence length="445" mass="49378">MLAALKERLGTERCLFFEGSEMIEELVDGGSGAQDEIREPDIQLIQEECRVRDLPGIVTGHYTFRYSGTGSLMTAGTFKDFDAYSHILYLHVSPTTIHERRYMDLTKRPDIDLVQLSDWQHKEYAALRERCVEAKIPLMSIPDEVAGPENVVRVIQDLLSPIHEMRLEEVEAFIEREVSPTVKSALILDADKTLSEADGGALAREMMGIGNRSSLQQILGSYGYNLEAFVTLAMLYCQKTPFDFSTGCNQAARKIKLYGPIEAILRQVARESSLQIIVITCGLKKVWERVLQRHGFHSILGHGLGSIPVIGNGQLDLPVVTPQTKSLLVRQLQERGIYVTAFGDSPLDLSMLSAADNAVIVVGPESTRSKTMDNPLAYSIQEGKVRARQALMGDVSRRLINGPFQLRDSDKPPIEAADISLPVVDISSEQFLVQVLHSRRNTAGV</sequence>
<accession>A0A0N1H8T3</accession>
<dbReference type="GO" id="GO:0006564">
    <property type="term" value="P:L-serine biosynthetic process"/>
    <property type="evidence" value="ECO:0007669"/>
    <property type="project" value="TreeGrafter"/>
</dbReference>
<dbReference type="OrthoDB" id="5416609at2759"/>
<dbReference type="Proteomes" id="UP000038010">
    <property type="component" value="Unassembled WGS sequence"/>
</dbReference>
<dbReference type="VEuPathDB" id="FungiDB:AB675_12150"/>
<evidence type="ECO:0000313" key="2">
    <source>
        <dbReference type="Proteomes" id="UP000038010"/>
    </source>
</evidence>
<dbReference type="InterPro" id="IPR023214">
    <property type="entry name" value="HAD_sf"/>
</dbReference>
<dbReference type="PANTHER" id="PTHR43344">
    <property type="entry name" value="PHOSPHOSERINE PHOSPHATASE"/>
    <property type="match status" value="1"/>
</dbReference>
<protein>
    <recommendedName>
        <fullName evidence="3">Phosphoserine phosphatase</fullName>
    </recommendedName>
</protein>
<keyword evidence="2" id="KW-1185">Reference proteome</keyword>
<dbReference type="Pfam" id="PF12710">
    <property type="entry name" value="HAD"/>
    <property type="match status" value="1"/>
</dbReference>
<dbReference type="GO" id="GO:0036424">
    <property type="term" value="F:L-phosphoserine phosphatase activity"/>
    <property type="evidence" value="ECO:0007669"/>
    <property type="project" value="TreeGrafter"/>
</dbReference>
<dbReference type="Gene3D" id="3.40.50.300">
    <property type="entry name" value="P-loop containing nucleotide triphosphate hydrolases"/>
    <property type="match status" value="1"/>
</dbReference>
<dbReference type="GO" id="GO:0000287">
    <property type="term" value="F:magnesium ion binding"/>
    <property type="evidence" value="ECO:0007669"/>
    <property type="project" value="TreeGrafter"/>
</dbReference>
<dbReference type="SUPFAM" id="SSF56784">
    <property type="entry name" value="HAD-like"/>
    <property type="match status" value="1"/>
</dbReference>
<dbReference type="RefSeq" id="XP_017998380.1">
    <property type="nucleotide sequence ID" value="XM_018141056.1"/>
</dbReference>
<dbReference type="InterPro" id="IPR036412">
    <property type="entry name" value="HAD-like_sf"/>
</dbReference>
<name>A0A0N1H8T3_9EURO</name>
<dbReference type="InterPro" id="IPR050582">
    <property type="entry name" value="HAD-like_SerB"/>
</dbReference>
<dbReference type="GeneID" id="28732937"/>
<dbReference type="AlphaFoldDB" id="A0A0N1H8T3"/>
<dbReference type="PANTHER" id="PTHR43344:SF20">
    <property type="entry name" value="URACIL PHOSPHORIBOSYLTRANSFERASE"/>
    <property type="match status" value="1"/>
</dbReference>
<dbReference type="EMBL" id="LFJN01000019">
    <property type="protein sequence ID" value="KPI38417.1"/>
    <property type="molecule type" value="Genomic_DNA"/>
</dbReference>
<reference evidence="1 2" key="1">
    <citation type="submission" date="2015-06" db="EMBL/GenBank/DDBJ databases">
        <title>Draft genome of the ant-associated black yeast Phialophora attae CBS 131958.</title>
        <authorList>
            <person name="Moreno L.F."/>
            <person name="Stielow B.J."/>
            <person name="de Hoog S."/>
            <person name="Vicente V.A."/>
            <person name="Weiss V.A."/>
            <person name="de Vries M."/>
            <person name="Cruz L.M."/>
            <person name="Souza E.M."/>
        </authorList>
    </citation>
    <scope>NUCLEOTIDE SEQUENCE [LARGE SCALE GENOMIC DNA]</scope>
    <source>
        <strain evidence="1 2">CBS 131958</strain>
    </source>
</reference>
<gene>
    <name evidence="1" type="ORF">AB675_12150</name>
</gene>
<dbReference type="STRING" id="1664694.A0A0N1H8T3"/>